<proteinExistence type="inferred from homology"/>
<keyword evidence="7" id="KW-0805">Transcription regulation</keyword>
<feature type="domain" description="C2H2-type" evidence="13">
    <location>
        <begin position="287"/>
        <end position="314"/>
    </location>
</feature>
<dbReference type="Pfam" id="PF00096">
    <property type="entry name" value="zf-C2H2"/>
    <property type="match status" value="3"/>
</dbReference>
<dbReference type="GO" id="GO:0000981">
    <property type="term" value="F:DNA-binding transcription factor activity, RNA polymerase II-specific"/>
    <property type="evidence" value="ECO:0007669"/>
    <property type="project" value="TreeGrafter"/>
</dbReference>
<dbReference type="Pfam" id="PF13912">
    <property type="entry name" value="zf-C2H2_6"/>
    <property type="match status" value="1"/>
</dbReference>
<comment type="similarity">
    <text evidence="2">Belongs to the krueppel C2H2-type zinc-finger protein family.</text>
</comment>
<dbReference type="KEGG" id="char:116220614"/>
<evidence type="ECO:0000256" key="9">
    <source>
        <dbReference type="ARBA" id="ARBA00023163"/>
    </source>
</evidence>
<evidence type="ECO:0000256" key="10">
    <source>
        <dbReference type="ARBA" id="ARBA00023242"/>
    </source>
</evidence>
<dbReference type="AlphaFoldDB" id="A0A6P8FMR4"/>
<dbReference type="FunFam" id="3.30.160.60:FF:001506">
    <property type="entry name" value="Zinc finger protein"/>
    <property type="match status" value="1"/>
</dbReference>
<accession>A0A6P8FMR4</accession>
<name>A0A6P8FMR4_CLUHA</name>
<keyword evidence="9" id="KW-0804">Transcription</keyword>
<dbReference type="PROSITE" id="PS50157">
    <property type="entry name" value="ZINC_FINGER_C2H2_2"/>
    <property type="match status" value="6"/>
</dbReference>
<dbReference type="GeneID" id="116220614"/>
<evidence type="ECO:0000256" key="3">
    <source>
        <dbReference type="ARBA" id="ARBA00022723"/>
    </source>
</evidence>
<evidence type="ECO:0000259" key="13">
    <source>
        <dbReference type="PROSITE" id="PS50157"/>
    </source>
</evidence>
<feature type="domain" description="C2H2-type" evidence="13">
    <location>
        <begin position="221"/>
        <end position="248"/>
    </location>
</feature>
<keyword evidence="5 11" id="KW-0863">Zinc-finger</keyword>
<dbReference type="FunFam" id="3.30.160.60:FF:002343">
    <property type="entry name" value="Zinc finger protein 33A"/>
    <property type="match status" value="1"/>
</dbReference>
<dbReference type="InterPro" id="IPR013087">
    <property type="entry name" value="Znf_C2H2_type"/>
</dbReference>
<comment type="subcellular location">
    <subcellularLocation>
        <location evidence="1">Nucleus</location>
    </subcellularLocation>
</comment>
<protein>
    <submittedName>
        <fullName evidence="15">Zinc finger protein 3-like</fullName>
    </submittedName>
</protein>
<evidence type="ECO:0000256" key="2">
    <source>
        <dbReference type="ARBA" id="ARBA00006991"/>
    </source>
</evidence>
<dbReference type="InterPro" id="IPR036236">
    <property type="entry name" value="Znf_C2H2_sf"/>
</dbReference>
<keyword evidence="6" id="KW-0862">Zinc</keyword>
<dbReference type="PROSITE" id="PS00028">
    <property type="entry name" value="ZINC_FINGER_C2H2_1"/>
    <property type="match status" value="6"/>
</dbReference>
<feature type="domain" description="C2H2-type" evidence="13">
    <location>
        <begin position="249"/>
        <end position="276"/>
    </location>
</feature>
<dbReference type="FunFam" id="3.30.160.60:FF:000446">
    <property type="entry name" value="Zinc finger protein"/>
    <property type="match status" value="1"/>
</dbReference>
<feature type="domain" description="C2H2-type" evidence="13">
    <location>
        <begin position="315"/>
        <end position="342"/>
    </location>
</feature>
<gene>
    <name evidence="15" type="primary">LOC116220614</name>
</gene>
<feature type="region of interest" description="Disordered" evidence="12">
    <location>
        <begin position="186"/>
        <end position="213"/>
    </location>
</feature>
<dbReference type="GO" id="GO:0008270">
    <property type="term" value="F:zinc ion binding"/>
    <property type="evidence" value="ECO:0007669"/>
    <property type="project" value="UniProtKB-KW"/>
</dbReference>
<organism evidence="14 15">
    <name type="scientific">Clupea harengus</name>
    <name type="common">Atlantic herring</name>
    <dbReference type="NCBI Taxonomy" id="7950"/>
    <lineage>
        <taxon>Eukaryota</taxon>
        <taxon>Metazoa</taxon>
        <taxon>Chordata</taxon>
        <taxon>Craniata</taxon>
        <taxon>Vertebrata</taxon>
        <taxon>Euteleostomi</taxon>
        <taxon>Actinopterygii</taxon>
        <taxon>Neopterygii</taxon>
        <taxon>Teleostei</taxon>
        <taxon>Clupei</taxon>
        <taxon>Clupeiformes</taxon>
        <taxon>Clupeoidei</taxon>
        <taxon>Clupeidae</taxon>
        <taxon>Clupea</taxon>
    </lineage>
</organism>
<evidence type="ECO:0000313" key="15">
    <source>
        <dbReference type="RefSeq" id="XP_031424452.1"/>
    </source>
</evidence>
<evidence type="ECO:0000256" key="11">
    <source>
        <dbReference type="PROSITE-ProRule" id="PRU00042"/>
    </source>
</evidence>
<keyword evidence="8" id="KW-0238">DNA-binding</keyword>
<evidence type="ECO:0000256" key="4">
    <source>
        <dbReference type="ARBA" id="ARBA00022737"/>
    </source>
</evidence>
<evidence type="ECO:0000256" key="7">
    <source>
        <dbReference type="ARBA" id="ARBA00023015"/>
    </source>
</evidence>
<dbReference type="RefSeq" id="XP_031424452.1">
    <property type="nucleotide sequence ID" value="XM_031568592.1"/>
</dbReference>
<dbReference type="Proteomes" id="UP000515152">
    <property type="component" value="Chromosome 5"/>
</dbReference>
<dbReference type="Gene3D" id="3.30.160.60">
    <property type="entry name" value="Classic Zinc Finger"/>
    <property type="match status" value="6"/>
</dbReference>
<keyword evidence="4" id="KW-0677">Repeat</keyword>
<feature type="compositionally biased region" description="Basic and acidic residues" evidence="12">
    <location>
        <begin position="194"/>
        <end position="213"/>
    </location>
</feature>
<evidence type="ECO:0000256" key="6">
    <source>
        <dbReference type="ARBA" id="ARBA00022833"/>
    </source>
</evidence>
<keyword evidence="3" id="KW-0479">Metal-binding</keyword>
<dbReference type="FunFam" id="3.30.160.60:FF:000646">
    <property type="entry name" value="Myeloid zinc finger 1"/>
    <property type="match status" value="1"/>
</dbReference>
<dbReference type="GO" id="GO:0003677">
    <property type="term" value="F:DNA binding"/>
    <property type="evidence" value="ECO:0007669"/>
    <property type="project" value="UniProtKB-KW"/>
</dbReference>
<feature type="domain" description="C2H2-type" evidence="13">
    <location>
        <begin position="371"/>
        <end position="395"/>
    </location>
</feature>
<dbReference type="OrthoDB" id="427030at2759"/>
<evidence type="ECO:0000256" key="8">
    <source>
        <dbReference type="ARBA" id="ARBA00023125"/>
    </source>
</evidence>
<sequence length="395" mass="45161">MMKQPHSHSASISSPQPRLVCKGECNITACSDPKAAERIVVPISVKPEPDLDPSFLSLELPSRESEISLDDQKMKFDLLNLKLEIKSEIKSELSTDEPISFEVAETIVDPFKDCLVKPENEQAHNHDIPEHSEDSLGVFSEESVLYPTPQAKDHHNNSEVLVLNEPEGLNQEGRVCHPLRYRSQVQKKHVKQRQHSEKEPCKGRRNKTCEAKTKPKSSTQHVCSLCGNIYANSRCLRTHMLIHTGEKPFICPTCGEAFARSDKLKDHTRIHTGQKKPARKPAKMQTCPCSVCDKTFTSASGLRSHMRRHTQERRFACHLCEKRFGDIHDRNKHIMLHSNIKPFVCTLCGNSFHRRCTLEKHQRIHTGERPYNCPECGKALRYQYSLTVHMKTHRK</sequence>
<evidence type="ECO:0000256" key="12">
    <source>
        <dbReference type="SAM" id="MobiDB-lite"/>
    </source>
</evidence>
<dbReference type="GO" id="GO:0005634">
    <property type="term" value="C:nucleus"/>
    <property type="evidence" value="ECO:0007669"/>
    <property type="project" value="UniProtKB-SubCell"/>
</dbReference>
<dbReference type="PANTHER" id="PTHR24394">
    <property type="entry name" value="ZINC FINGER PROTEIN"/>
    <property type="match status" value="1"/>
</dbReference>
<reference evidence="15" key="1">
    <citation type="submission" date="2025-08" db="UniProtKB">
        <authorList>
            <consortium name="RefSeq"/>
        </authorList>
    </citation>
    <scope>IDENTIFICATION</scope>
</reference>
<evidence type="ECO:0000313" key="14">
    <source>
        <dbReference type="Proteomes" id="UP000515152"/>
    </source>
</evidence>
<keyword evidence="10" id="KW-0539">Nucleus</keyword>
<dbReference type="SMART" id="SM00355">
    <property type="entry name" value="ZnF_C2H2"/>
    <property type="match status" value="6"/>
</dbReference>
<keyword evidence="14" id="KW-1185">Reference proteome</keyword>
<evidence type="ECO:0000256" key="1">
    <source>
        <dbReference type="ARBA" id="ARBA00004123"/>
    </source>
</evidence>
<dbReference type="PANTHER" id="PTHR24394:SF29">
    <property type="entry name" value="MYONEURIN"/>
    <property type="match status" value="1"/>
</dbReference>
<evidence type="ECO:0000256" key="5">
    <source>
        <dbReference type="ARBA" id="ARBA00022771"/>
    </source>
</evidence>
<dbReference type="SUPFAM" id="SSF57667">
    <property type="entry name" value="beta-beta-alpha zinc fingers"/>
    <property type="match status" value="3"/>
</dbReference>
<feature type="domain" description="C2H2-type" evidence="13">
    <location>
        <begin position="343"/>
        <end position="370"/>
    </location>
</feature>